<sequence length="349" mass="39407">MSQTHKKNARSKQLLYLGNQLSRKGRNLSTVEVLSGLLETEGYTVVSGSSRKNPAFRLLDMLYKVIKHRPQTDLLLIDTYSTSAFWYAYVISRLACVLKLDYIPILHGGNLPQRLKTHSKRCRHLFGRAKVNVAPSAWLMHHFQKAGYTNLTHIPNSIALEHYEFRQRQPLMPRLLWVRAFAQIYNPLLTLKTLQELLHTHPEASLSMVGPFKDESIDECRAYAEAHQLPVTFTGGMSKSAWIKYAADFDIFINTTNVDNMPVSVLEAMALGLPVVSTNVGGIPFLLEDEVDALLVDPGNAGDFTKAILKLLQDPDLARQLSITARQKVEHFDWQVVKGKWNAVISGER</sequence>
<reference evidence="2 3" key="1">
    <citation type="submission" date="2020-02" db="EMBL/GenBank/DDBJ databases">
        <title>Flavobacteriaceae Psychroflexus bacterium YR1-1, complete genome.</title>
        <authorList>
            <person name="Li Y."/>
            <person name="Wu S."/>
        </authorList>
    </citation>
    <scope>NUCLEOTIDE SEQUENCE [LARGE SCALE GENOMIC DNA]</scope>
    <source>
        <strain evidence="2 3">YR1-1</strain>
    </source>
</reference>
<dbReference type="Gene3D" id="3.40.50.2000">
    <property type="entry name" value="Glycogen Phosphorylase B"/>
    <property type="match status" value="2"/>
</dbReference>
<dbReference type="PANTHER" id="PTHR12526">
    <property type="entry name" value="GLYCOSYLTRANSFERASE"/>
    <property type="match status" value="1"/>
</dbReference>
<dbReference type="Proteomes" id="UP000478505">
    <property type="component" value="Unassembled WGS sequence"/>
</dbReference>
<dbReference type="PANTHER" id="PTHR12526:SF630">
    <property type="entry name" value="GLYCOSYLTRANSFERASE"/>
    <property type="match status" value="1"/>
</dbReference>
<dbReference type="EMBL" id="JAAIKD010000003">
    <property type="protein sequence ID" value="NEV93923.1"/>
    <property type="molecule type" value="Genomic_DNA"/>
</dbReference>
<dbReference type="Pfam" id="PF00534">
    <property type="entry name" value="Glycos_transf_1"/>
    <property type="match status" value="1"/>
</dbReference>
<dbReference type="SUPFAM" id="SSF53756">
    <property type="entry name" value="UDP-Glycosyltransferase/glycogen phosphorylase"/>
    <property type="match status" value="1"/>
</dbReference>
<proteinExistence type="predicted"/>
<dbReference type="AlphaFoldDB" id="A0A6B3R020"/>
<evidence type="ECO:0000313" key="2">
    <source>
        <dbReference type="EMBL" id="NEV93923.1"/>
    </source>
</evidence>
<dbReference type="CDD" id="cd03801">
    <property type="entry name" value="GT4_PimA-like"/>
    <property type="match status" value="1"/>
</dbReference>
<dbReference type="RefSeq" id="WP_164004638.1">
    <property type="nucleotide sequence ID" value="NZ_JAAIKD010000003.1"/>
</dbReference>
<dbReference type="GO" id="GO:0016740">
    <property type="term" value="F:transferase activity"/>
    <property type="evidence" value="ECO:0007669"/>
    <property type="project" value="UniProtKB-KW"/>
</dbReference>
<evidence type="ECO:0000259" key="1">
    <source>
        <dbReference type="Pfam" id="PF00534"/>
    </source>
</evidence>
<evidence type="ECO:0000313" key="3">
    <source>
        <dbReference type="Proteomes" id="UP000478505"/>
    </source>
</evidence>
<keyword evidence="3" id="KW-1185">Reference proteome</keyword>
<name>A0A6B3R020_9FLAO</name>
<comment type="caution">
    <text evidence="2">The sequence shown here is derived from an EMBL/GenBank/DDBJ whole genome shotgun (WGS) entry which is preliminary data.</text>
</comment>
<feature type="domain" description="Glycosyl transferase family 1" evidence="1">
    <location>
        <begin position="176"/>
        <end position="327"/>
    </location>
</feature>
<dbReference type="InterPro" id="IPR001296">
    <property type="entry name" value="Glyco_trans_1"/>
</dbReference>
<protein>
    <submittedName>
        <fullName evidence="2">Glycosyltransferase family 4 protein</fullName>
    </submittedName>
</protein>
<keyword evidence="2" id="KW-0808">Transferase</keyword>
<organism evidence="2 3">
    <name type="scientific">Psychroflexus aurantiacus</name>
    <dbReference type="NCBI Taxonomy" id="2709310"/>
    <lineage>
        <taxon>Bacteria</taxon>
        <taxon>Pseudomonadati</taxon>
        <taxon>Bacteroidota</taxon>
        <taxon>Flavobacteriia</taxon>
        <taxon>Flavobacteriales</taxon>
        <taxon>Flavobacteriaceae</taxon>
        <taxon>Psychroflexus</taxon>
    </lineage>
</organism>
<accession>A0A6B3R020</accession>
<gene>
    <name evidence="2" type="ORF">G3567_07160</name>
</gene>